<comment type="subcellular location">
    <subcellularLocation>
        <location evidence="1 5">Mitochondrion</location>
    </subcellularLocation>
</comment>
<evidence type="ECO:0000256" key="3">
    <source>
        <dbReference type="ARBA" id="ARBA00023128"/>
    </source>
</evidence>
<comment type="caution">
    <text evidence="7">The sequence shown here is derived from an EMBL/GenBank/DDBJ whole genome shotgun (WGS) entry which is preliminary data.</text>
</comment>
<keyword evidence="8" id="KW-1185">Reference proteome</keyword>
<dbReference type="PROSITE" id="PS51808">
    <property type="entry name" value="CHCH"/>
    <property type="match status" value="1"/>
</dbReference>
<evidence type="ECO:0000256" key="1">
    <source>
        <dbReference type="ARBA" id="ARBA00004173"/>
    </source>
</evidence>
<reference evidence="7" key="1">
    <citation type="submission" date="2021-02" db="EMBL/GenBank/DDBJ databases">
        <title>First Annotated Genome of the Yellow-green Alga Tribonema minus.</title>
        <authorList>
            <person name="Mahan K.M."/>
        </authorList>
    </citation>
    <scope>NUCLEOTIDE SEQUENCE</scope>
    <source>
        <strain evidence="7">UTEX B ZZ1240</strain>
    </source>
</reference>
<dbReference type="GO" id="GO:0005739">
    <property type="term" value="C:mitochondrion"/>
    <property type="evidence" value="ECO:0007669"/>
    <property type="project" value="UniProtKB-SubCell"/>
</dbReference>
<evidence type="ECO:0000256" key="6">
    <source>
        <dbReference type="SAM" id="MobiDB-lite"/>
    </source>
</evidence>
<evidence type="ECO:0000313" key="8">
    <source>
        <dbReference type="Proteomes" id="UP000664859"/>
    </source>
</evidence>
<dbReference type="OrthoDB" id="532630at2759"/>
<dbReference type="AlphaFoldDB" id="A0A835ZCC5"/>
<evidence type="ECO:0000256" key="2">
    <source>
        <dbReference type="ARBA" id="ARBA00007347"/>
    </source>
</evidence>
<dbReference type="EMBL" id="JAFCMP010000064">
    <property type="protein sequence ID" value="KAG5188765.1"/>
    <property type="molecule type" value="Genomic_DNA"/>
</dbReference>
<dbReference type="Proteomes" id="UP000664859">
    <property type="component" value="Unassembled WGS sequence"/>
</dbReference>
<dbReference type="Pfam" id="PF08583">
    <property type="entry name" value="Cmc1"/>
    <property type="match status" value="1"/>
</dbReference>
<accession>A0A835ZCC5</accession>
<dbReference type="PANTHER" id="PTHR22977">
    <property type="entry name" value="COX ASSEMBLY MITOCHONDRIAL PROTEIN"/>
    <property type="match status" value="1"/>
</dbReference>
<organism evidence="7 8">
    <name type="scientific">Tribonema minus</name>
    <dbReference type="NCBI Taxonomy" id="303371"/>
    <lineage>
        <taxon>Eukaryota</taxon>
        <taxon>Sar</taxon>
        <taxon>Stramenopiles</taxon>
        <taxon>Ochrophyta</taxon>
        <taxon>PX clade</taxon>
        <taxon>Xanthophyceae</taxon>
        <taxon>Tribonematales</taxon>
        <taxon>Tribonemataceae</taxon>
        <taxon>Tribonema</taxon>
    </lineage>
</organism>
<evidence type="ECO:0000256" key="4">
    <source>
        <dbReference type="ARBA" id="ARBA00023157"/>
    </source>
</evidence>
<dbReference type="PANTHER" id="PTHR22977:SF1">
    <property type="entry name" value="COX ASSEMBLY MITOCHONDRIAL PROTEIN 2 HOMOLOG"/>
    <property type="match status" value="1"/>
</dbReference>
<sequence>MHPPLFKPHPMCQEMVEQLVKCHDENPYGKFLGACNEAKTALDKCFRQEKIARYKANMESAKAMDEKRRQRTAERQALEAAAAGLPDQLPQQ</sequence>
<comment type="similarity">
    <text evidence="2 5">Belongs to the CMC family.</text>
</comment>
<evidence type="ECO:0000313" key="7">
    <source>
        <dbReference type="EMBL" id="KAG5188765.1"/>
    </source>
</evidence>
<gene>
    <name evidence="7" type="ORF">JKP88DRAFT_25195</name>
</gene>
<protein>
    <recommendedName>
        <fullName evidence="5">COX assembly mitochondrial protein</fullName>
    </recommendedName>
</protein>
<evidence type="ECO:0000256" key="5">
    <source>
        <dbReference type="RuleBase" id="RU364104"/>
    </source>
</evidence>
<keyword evidence="3 5" id="KW-0496">Mitochondrion</keyword>
<keyword evidence="4" id="KW-1015">Disulfide bond</keyword>
<feature type="region of interest" description="Disordered" evidence="6">
    <location>
        <begin position="61"/>
        <end position="92"/>
    </location>
</feature>
<feature type="compositionally biased region" description="Basic and acidic residues" evidence="6">
    <location>
        <begin position="62"/>
        <end position="77"/>
    </location>
</feature>
<proteinExistence type="inferred from homology"/>
<name>A0A835ZCC5_9STRA</name>
<dbReference type="InterPro" id="IPR013892">
    <property type="entry name" value="Cyt_c_biogenesis_Cmc1-like"/>
</dbReference>